<dbReference type="Gene3D" id="3.40.190.10">
    <property type="entry name" value="Periplasmic binding protein-like II"/>
    <property type="match status" value="2"/>
</dbReference>
<name>A0AA47KIJ0_9GAMM</name>
<accession>A0AA47KIJ0</accession>
<organism evidence="3 4">
    <name type="scientific">Salinivibrio kushneri</name>
    <dbReference type="NCBI Taxonomy" id="1908198"/>
    <lineage>
        <taxon>Bacteria</taxon>
        <taxon>Pseudomonadati</taxon>
        <taxon>Pseudomonadota</taxon>
        <taxon>Gammaproteobacteria</taxon>
        <taxon>Vibrionales</taxon>
        <taxon>Vibrionaceae</taxon>
        <taxon>Salinivibrio</taxon>
    </lineage>
</organism>
<dbReference type="InterPro" id="IPR001638">
    <property type="entry name" value="Solute-binding_3/MltF_N"/>
</dbReference>
<evidence type="ECO:0000313" key="4">
    <source>
        <dbReference type="Proteomes" id="UP001164748"/>
    </source>
</evidence>
<dbReference type="Pfam" id="PF00497">
    <property type="entry name" value="SBP_bac_3"/>
    <property type="match status" value="1"/>
</dbReference>
<gene>
    <name evidence="3" type="ORF">N8M53_06650</name>
</gene>
<feature type="signal peptide" evidence="1">
    <location>
        <begin position="1"/>
        <end position="18"/>
    </location>
</feature>
<evidence type="ECO:0000259" key="2">
    <source>
        <dbReference type="Pfam" id="PF00497"/>
    </source>
</evidence>
<evidence type="ECO:0000256" key="1">
    <source>
        <dbReference type="SAM" id="SignalP"/>
    </source>
</evidence>
<dbReference type="SUPFAM" id="SSF53850">
    <property type="entry name" value="Periplasmic binding protein-like II"/>
    <property type="match status" value="1"/>
</dbReference>
<dbReference type="AlphaFoldDB" id="A0AA47KIJ0"/>
<dbReference type="Proteomes" id="UP001164748">
    <property type="component" value="Chromosome"/>
</dbReference>
<dbReference type="EMBL" id="CP114588">
    <property type="protein sequence ID" value="WBA07555.1"/>
    <property type="molecule type" value="Genomic_DNA"/>
</dbReference>
<feature type="domain" description="Solute-binding protein family 3/N-terminal" evidence="2">
    <location>
        <begin position="29"/>
        <end position="244"/>
    </location>
</feature>
<reference evidence="3" key="1">
    <citation type="submission" date="2022-09" db="EMBL/GenBank/DDBJ databases">
        <authorList>
            <person name="Li Z.-J."/>
        </authorList>
    </citation>
    <scope>NUCLEOTIDE SEQUENCE</scope>
    <source>
        <strain evidence="3">TGB11</strain>
    </source>
</reference>
<proteinExistence type="predicted"/>
<dbReference type="PANTHER" id="PTHR38834:SF3">
    <property type="entry name" value="SOLUTE-BINDING PROTEIN FAMILY 3_N-TERMINAL DOMAIN-CONTAINING PROTEIN"/>
    <property type="match status" value="1"/>
</dbReference>
<feature type="chain" id="PRO_5041328363" evidence="1">
    <location>
        <begin position="19"/>
        <end position="245"/>
    </location>
</feature>
<sequence>MKSLIAASLLVFSTTTVAANLGDLDYITEVYPPFNYEERGELKGIAVDFLEAATEAAGDPVSRDQVKIQPWARGYATALSEPNTVLFSTTRTDEREDKFKWVGPITDTKIVVWAPKSKGITIDSASDFANYKVGVVRDDVGEHLLRSMGVDEGALRLSPKADLLAKQLAAGRVDMWAYEENVSAFIMSQNNIDTSQFEVVHVLDESQLYYSFSNNTPDSYVEKLQAGIDQATADGTLDEIKSKYK</sequence>
<keyword evidence="1" id="KW-0732">Signal</keyword>
<dbReference type="RefSeq" id="WP_269578201.1">
    <property type="nucleotide sequence ID" value="NZ_CP114588.1"/>
</dbReference>
<dbReference type="PANTHER" id="PTHR38834">
    <property type="entry name" value="PERIPLASMIC SUBSTRATE BINDING PROTEIN FAMILY 3"/>
    <property type="match status" value="1"/>
</dbReference>
<protein>
    <submittedName>
        <fullName evidence="3">Transporter substrate-binding domain-containing protein</fullName>
    </submittedName>
</protein>
<evidence type="ECO:0000313" key="3">
    <source>
        <dbReference type="EMBL" id="WBA07555.1"/>
    </source>
</evidence>